<protein>
    <submittedName>
        <fullName evidence="2">Uncharacterized protein</fullName>
    </submittedName>
</protein>
<accession>A0A8J6HDJ7</accession>
<evidence type="ECO:0000313" key="3">
    <source>
        <dbReference type="Proteomes" id="UP000719412"/>
    </source>
</evidence>
<proteinExistence type="predicted"/>
<reference evidence="2" key="2">
    <citation type="submission" date="2021-08" db="EMBL/GenBank/DDBJ databases">
        <authorList>
            <person name="Eriksson T."/>
        </authorList>
    </citation>
    <scope>NUCLEOTIDE SEQUENCE</scope>
    <source>
        <strain evidence="2">Stoneville</strain>
        <tissue evidence="2">Whole head</tissue>
    </source>
</reference>
<reference evidence="2" key="1">
    <citation type="journal article" date="2020" name="J Insects Food Feed">
        <title>The yellow mealworm (Tenebrio molitor) genome: a resource for the emerging insects as food and feed industry.</title>
        <authorList>
            <person name="Eriksson T."/>
            <person name="Andere A."/>
            <person name="Kelstrup H."/>
            <person name="Emery V."/>
            <person name="Picard C."/>
        </authorList>
    </citation>
    <scope>NUCLEOTIDE SEQUENCE</scope>
    <source>
        <strain evidence="2">Stoneville</strain>
        <tissue evidence="2">Whole head</tissue>
    </source>
</reference>
<dbReference type="Proteomes" id="UP000719412">
    <property type="component" value="Unassembled WGS sequence"/>
</dbReference>
<keyword evidence="3" id="KW-1185">Reference proteome</keyword>
<comment type="caution">
    <text evidence="2">The sequence shown here is derived from an EMBL/GenBank/DDBJ whole genome shotgun (WGS) entry which is preliminary data.</text>
</comment>
<evidence type="ECO:0000313" key="2">
    <source>
        <dbReference type="EMBL" id="KAH0812231.1"/>
    </source>
</evidence>
<evidence type="ECO:0000256" key="1">
    <source>
        <dbReference type="SAM" id="MobiDB-lite"/>
    </source>
</evidence>
<sequence length="355" mass="40834">MAFGNPPSGMIADPERHARDSQLATCGTAARSAVADRDSNTRDLDLIPLCDKASRKFRTESKSCNFERVKHFEYLEVTVSYDNDEEPERMSKGSKGMDSLQRMLTSTEISRTAKIRIGIQDSGETGDVQHIKAEAQRIRWLGHVGRMAEQRHAKRALLEGEGEKKRKRRPKKKWLEAINKPDNVINVRLIYLLAYSILDGNKIHEELKTKGTLDNFNLTVPEAMKFAGYRAEGLTEWKSMIYMESLFQSLYANIKSNLSEWNKSNKSKYNPDLYIILIADNRSVLFILQKETVTLVDSHQHSDNKGAFIAVALRERFNILCLWYGHIINKCYKCDPSLYELSFLYFQSKDYSQQQ</sequence>
<dbReference type="EMBL" id="JABDTM020026210">
    <property type="protein sequence ID" value="KAH0812231.1"/>
    <property type="molecule type" value="Genomic_DNA"/>
</dbReference>
<dbReference type="PANTHER" id="PTHR37962:SF2">
    <property type="entry name" value="MALE STERILE (3) 76CA"/>
    <property type="match status" value="1"/>
</dbReference>
<gene>
    <name evidence="2" type="ORF">GEV33_010560</name>
</gene>
<organism evidence="2 3">
    <name type="scientific">Tenebrio molitor</name>
    <name type="common">Yellow mealworm beetle</name>
    <dbReference type="NCBI Taxonomy" id="7067"/>
    <lineage>
        <taxon>Eukaryota</taxon>
        <taxon>Metazoa</taxon>
        <taxon>Ecdysozoa</taxon>
        <taxon>Arthropoda</taxon>
        <taxon>Hexapoda</taxon>
        <taxon>Insecta</taxon>
        <taxon>Pterygota</taxon>
        <taxon>Neoptera</taxon>
        <taxon>Endopterygota</taxon>
        <taxon>Coleoptera</taxon>
        <taxon>Polyphaga</taxon>
        <taxon>Cucujiformia</taxon>
        <taxon>Tenebrionidae</taxon>
        <taxon>Tenebrio</taxon>
    </lineage>
</organism>
<dbReference type="PANTHER" id="PTHR37962">
    <property type="entry name" value="MALE STERILE (3) 76CA"/>
    <property type="match status" value="1"/>
</dbReference>
<name>A0A8J6HDJ7_TENMO</name>
<dbReference type="AlphaFoldDB" id="A0A8J6HDJ7"/>
<feature type="region of interest" description="Disordered" evidence="1">
    <location>
        <begin position="1"/>
        <end position="22"/>
    </location>
</feature>